<feature type="region of interest" description="Disordered" evidence="1">
    <location>
        <begin position="368"/>
        <end position="463"/>
    </location>
</feature>
<feature type="region of interest" description="Disordered" evidence="1">
    <location>
        <begin position="1"/>
        <end position="206"/>
    </location>
</feature>
<feature type="compositionally biased region" description="Polar residues" evidence="1">
    <location>
        <begin position="142"/>
        <end position="166"/>
    </location>
</feature>
<feature type="region of interest" description="Disordered" evidence="1">
    <location>
        <begin position="477"/>
        <end position="523"/>
    </location>
</feature>
<feature type="compositionally biased region" description="Polar residues" evidence="1">
    <location>
        <begin position="560"/>
        <end position="581"/>
    </location>
</feature>
<feature type="compositionally biased region" description="Polar residues" evidence="1">
    <location>
        <begin position="110"/>
        <end position="120"/>
    </location>
</feature>
<feature type="region of interest" description="Disordered" evidence="1">
    <location>
        <begin position="934"/>
        <end position="980"/>
    </location>
</feature>
<feature type="compositionally biased region" description="Basic and acidic residues" evidence="1">
    <location>
        <begin position="691"/>
        <end position="709"/>
    </location>
</feature>
<feature type="compositionally biased region" description="Polar residues" evidence="1">
    <location>
        <begin position="397"/>
        <end position="416"/>
    </location>
</feature>
<feature type="compositionally biased region" description="Polar residues" evidence="1">
    <location>
        <begin position="58"/>
        <end position="67"/>
    </location>
</feature>
<sequence>MKRLRRKRSSDNTKAALSISLPQPVTPSGEAPLYARFATAHKPQHGTKPIVSGPMALTTKQTFSGTAHPTHERTSESRPRTLSTRQGDAAQRLSSSPPKPSSRRLKESSTTIVPPQSSALRVSHSQDEPHSQSSPRPRPGNIITSQSATTGGSLDGTTYPQWSTAHEITPRQVLHSSRLPATRDVHVPDDLPTTPQRSQPSVLHHQSAMAVGTGTDDQEYDPFRTSIFVSPVGPTSARHTTDVPPIPSRATESKSNGHAAGSHSDHAEDIPPPVPSKALPSIPVASPKASLVTSPSSRKKYSPLAAFGGVNPQANSHSTSTASVVSSRTQTDQAHPDVDSSLGNEIAEISPTARGELPTSPMNLIAEERNSANIGAGRGETRSRDDMTPNVAASEPRSPTSHTQSDSDQIGRSPLQQERVLSRIHTAEGAGRHSSREREQDSTHLLTNSSHTHRAAVTVPTMPERISPVKASFVARILPKGSRSHRRTGSASTAQSSAPEPSSSSQSTAITANRSGPTRGRPLIFAAMSGPEHVDDPTPVPEADQSLRVDIQQAHYVDETSAQAYPSPTSPVESVTGSQKPFDNAPPPPPVPEKVEEPEPRRRRKLSKPNKNAPRPIETHVVAPSDVGDQPSPRHHHNHHHDKPTTPVDTQPQPSWLGPPIPIQKSQSEDTGRQYRHKRSGSGEQNKLTRKPRDGGVKPLTEKQLEKLTSRNVSQNSPVTTPPAAPSVPPPMTPEKDRVQLPSPPFPEDYAQARSHRRGQWLEKVRPGHLVEMLPAPEPEVEPPEREPTPEPAEPPEPTYYPLARHMEEPALLAGLLPYLSYYEWCVLNSVSKETRTMVYERRDLECVVLERYLRTVGYSSWVWKQPEPLVLTLKDLHSYLHGVSIPSHQYARMAEEYLLPQSTVPPTKIRDLQASCRSFTRVVLRLRAQAEAEAEHNARMGVPTTPPAVPQNEHQSHSRTPSKWSSRQGPSRSSSRAPSPYVIFLSCT</sequence>
<name>A0AAW0GFE2_9APHY</name>
<feature type="compositionally biased region" description="Low complexity" evidence="1">
    <location>
        <begin position="316"/>
        <end position="331"/>
    </location>
</feature>
<reference evidence="2 3" key="1">
    <citation type="submission" date="2022-09" db="EMBL/GenBank/DDBJ databases">
        <authorList>
            <person name="Palmer J.M."/>
        </authorList>
    </citation>
    <scope>NUCLEOTIDE SEQUENCE [LARGE SCALE GENOMIC DNA]</scope>
    <source>
        <strain evidence="2 3">DSM 7382</strain>
    </source>
</reference>
<dbReference type="Proteomes" id="UP001385951">
    <property type="component" value="Unassembled WGS sequence"/>
</dbReference>
<feature type="compositionally biased region" description="Polar residues" evidence="1">
    <location>
        <begin position="12"/>
        <end position="23"/>
    </location>
</feature>
<feature type="compositionally biased region" description="Basic residues" evidence="1">
    <location>
        <begin position="633"/>
        <end position="642"/>
    </location>
</feature>
<feature type="compositionally biased region" description="Low complexity" evidence="1">
    <location>
        <begin position="963"/>
        <end position="980"/>
    </location>
</feature>
<feature type="compositionally biased region" description="Basic and acidic residues" evidence="1">
    <location>
        <begin position="69"/>
        <end position="79"/>
    </location>
</feature>
<accession>A0AAW0GFE2</accession>
<feature type="compositionally biased region" description="Pro residues" evidence="1">
    <location>
        <begin position="720"/>
        <end position="733"/>
    </location>
</feature>
<feature type="region of interest" description="Disordered" evidence="1">
    <location>
        <begin position="231"/>
        <end position="344"/>
    </location>
</feature>
<feature type="compositionally biased region" description="Low complexity" evidence="1">
    <location>
        <begin position="490"/>
        <end position="509"/>
    </location>
</feature>
<dbReference type="EMBL" id="JASBNA010000005">
    <property type="protein sequence ID" value="KAK7691481.1"/>
    <property type="molecule type" value="Genomic_DNA"/>
</dbReference>
<organism evidence="2 3">
    <name type="scientific">Cerrena zonata</name>
    <dbReference type="NCBI Taxonomy" id="2478898"/>
    <lineage>
        <taxon>Eukaryota</taxon>
        <taxon>Fungi</taxon>
        <taxon>Dikarya</taxon>
        <taxon>Basidiomycota</taxon>
        <taxon>Agaricomycotina</taxon>
        <taxon>Agaricomycetes</taxon>
        <taxon>Polyporales</taxon>
        <taxon>Cerrenaceae</taxon>
        <taxon>Cerrena</taxon>
    </lineage>
</organism>
<proteinExistence type="predicted"/>
<comment type="caution">
    <text evidence="2">The sequence shown here is derived from an EMBL/GenBank/DDBJ whole genome shotgun (WGS) entry which is preliminary data.</text>
</comment>
<feature type="compositionally biased region" description="Basic and acidic residues" evidence="1">
    <location>
        <begin position="430"/>
        <end position="442"/>
    </location>
</feature>
<gene>
    <name evidence="2" type="ORF">QCA50_004880</name>
</gene>
<dbReference type="AlphaFoldDB" id="A0AAW0GFE2"/>
<protein>
    <submittedName>
        <fullName evidence="2">Uncharacterized protein</fullName>
    </submittedName>
</protein>
<feature type="region of interest" description="Disordered" evidence="1">
    <location>
        <begin position="774"/>
        <end position="796"/>
    </location>
</feature>
<feature type="region of interest" description="Disordered" evidence="1">
    <location>
        <begin position="560"/>
        <end position="758"/>
    </location>
</feature>
<evidence type="ECO:0000256" key="1">
    <source>
        <dbReference type="SAM" id="MobiDB-lite"/>
    </source>
</evidence>
<evidence type="ECO:0000313" key="2">
    <source>
        <dbReference type="EMBL" id="KAK7691481.1"/>
    </source>
</evidence>
<keyword evidence="3" id="KW-1185">Reference proteome</keyword>
<evidence type="ECO:0000313" key="3">
    <source>
        <dbReference type="Proteomes" id="UP001385951"/>
    </source>
</evidence>